<dbReference type="SUPFAM" id="SSF46785">
    <property type="entry name" value="Winged helix' DNA-binding domain"/>
    <property type="match status" value="1"/>
</dbReference>
<dbReference type="PROSITE" id="PS01117">
    <property type="entry name" value="HTH_MARR_1"/>
    <property type="match status" value="1"/>
</dbReference>
<dbReference type="PRINTS" id="PR00598">
    <property type="entry name" value="HTHMARR"/>
</dbReference>
<evidence type="ECO:0000313" key="5">
    <source>
        <dbReference type="EMBL" id="MFC7748990.1"/>
    </source>
</evidence>
<dbReference type="InterPro" id="IPR036390">
    <property type="entry name" value="WH_DNA-bd_sf"/>
</dbReference>
<sequence>MNSMNQEERIRFQELFASFREVHQAYYQAMQYMTQKIGMTPIQFLTLRILSEKPFIGLSEFAQLIRATNSTASGIIDRMVKNGLVSRETPATDRRSVVLSLTPKGEEVWHQVNEMRMDHLSPILEITPEEHQQLIRIHGKIVSILQKIRDRNTGSES</sequence>
<dbReference type="EMBL" id="JBHTGQ010000008">
    <property type="protein sequence ID" value="MFC7748990.1"/>
    <property type="molecule type" value="Genomic_DNA"/>
</dbReference>
<reference evidence="6" key="1">
    <citation type="journal article" date="2019" name="Int. J. Syst. Evol. Microbiol.">
        <title>The Global Catalogue of Microorganisms (GCM) 10K type strain sequencing project: providing services to taxonomists for standard genome sequencing and annotation.</title>
        <authorList>
            <consortium name="The Broad Institute Genomics Platform"/>
            <consortium name="The Broad Institute Genome Sequencing Center for Infectious Disease"/>
            <person name="Wu L."/>
            <person name="Ma J."/>
        </authorList>
    </citation>
    <scope>NUCLEOTIDE SEQUENCE [LARGE SCALE GENOMIC DNA]</scope>
    <source>
        <strain evidence="6">JCM 18657</strain>
    </source>
</reference>
<dbReference type="InterPro" id="IPR023187">
    <property type="entry name" value="Tscrpt_reg_MarR-type_CS"/>
</dbReference>
<protein>
    <submittedName>
        <fullName evidence="5">MarR family winged helix-turn-helix transcriptional regulator</fullName>
    </submittedName>
</protein>
<dbReference type="InterPro" id="IPR036388">
    <property type="entry name" value="WH-like_DNA-bd_sf"/>
</dbReference>
<dbReference type="Pfam" id="PF01047">
    <property type="entry name" value="MarR"/>
    <property type="match status" value="1"/>
</dbReference>
<organism evidence="5 6">
    <name type="scientific">Paenibacillus thermoaerophilus</name>
    <dbReference type="NCBI Taxonomy" id="1215385"/>
    <lineage>
        <taxon>Bacteria</taxon>
        <taxon>Bacillati</taxon>
        <taxon>Bacillota</taxon>
        <taxon>Bacilli</taxon>
        <taxon>Bacillales</taxon>
        <taxon>Paenibacillaceae</taxon>
        <taxon>Paenibacillus</taxon>
    </lineage>
</organism>
<dbReference type="Gene3D" id="1.10.10.10">
    <property type="entry name" value="Winged helix-like DNA-binding domain superfamily/Winged helix DNA-binding domain"/>
    <property type="match status" value="1"/>
</dbReference>
<dbReference type="InterPro" id="IPR000835">
    <property type="entry name" value="HTH_MarR-typ"/>
</dbReference>
<keyword evidence="1" id="KW-0805">Transcription regulation</keyword>
<gene>
    <name evidence="5" type="ORF">ACFQWB_03390</name>
</gene>
<dbReference type="SMART" id="SM00347">
    <property type="entry name" value="HTH_MARR"/>
    <property type="match status" value="1"/>
</dbReference>
<accession>A0ABW2V1W3</accession>
<dbReference type="PANTHER" id="PTHR33164">
    <property type="entry name" value="TRANSCRIPTIONAL REGULATOR, MARR FAMILY"/>
    <property type="match status" value="1"/>
</dbReference>
<keyword evidence="6" id="KW-1185">Reference proteome</keyword>
<dbReference type="PANTHER" id="PTHR33164:SF99">
    <property type="entry name" value="MARR FAMILY REGULATORY PROTEIN"/>
    <property type="match status" value="1"/>
</dbReference>
<evidence type="ECO:0000259" key="4">
    <source>
        <dbReference type="PROSITE" id="PS50995"/>
    </source>
</evidence>
<feature type="domain" description="HTH marR-type" evidence="4">
    <location>
        <begin position="12"/>
        <end position="143"/>
    </location>
</feature>
<comment type="caution">
    <text evidence="5">The sequence shown here is derived from an EMBL/GenBank/DDBJ whole genome shotgun (WGS) entry which is preliminary data.</text>
</comment>
<evidence type="ECO:0000256" key="3">
    <source>
        <dbReference type="ARBA" id="ARBA00023163"/>
    </source>
</evidence>
<keyword evidence="3" id="KW-0804">Transcription</keyword>
<evidence type="ECO:0000256" key="2">
    <source>
        <dbReference type="ARBA" id="ARBA00023125"/>
    </source>
</evidence>
<dbReference type="PROSITE" id="PS50995">
    <property type="entry name" value="HTH_MARR_2"/>
    <property type="match status" value="1"/>
</dbReference>
<evidence type="ECO:0000313" key="6">
    <source>
        <dbReference type="Proteomes" id="UP001596528"/>
    </source>
</evidence>
<evidence type="ECO:0000256" key="1">
    <source>
        <dbReference type="ARBA" id="ARBA00023015"/>
    </source>
</evidence>
<dbReference type="InterPro" id="IPR039422">
    <property type="entry name" value="MarR/SlyA-like"/>
</dbReference>
<name>A0ABW2V1W3_9BACL</name>
<dbReference type="RefSeq" id="WP_170209552.1">
    <property type="nucleotide sequence ID" value="NZ_VCQZ01000022.1"/>
</dbReference>
<keyword evidence="2" id="KW-0238">DNA-binding</keyword>
<dbReference type="Proteomes" id="UP001596528">
    <property type="component" value="Unassembled WGS sequence"/>
</dbReference>
<proteinExistence type="predicted"/>